<keyword evidence="5 11" id="KW-0032">Aminotransferase</keyword>
<evidence type="ECO:0000256" key="3">
    <source>
        <dbReference type="ARBA" id="ARBA00008609"/>
    </source>
</evidence>
<evidence type="ECO:0000256" key="9">
    <source>
        <dbReference type="ARBA" id="ARBA00047665"/>
    </source>
</evidence>
<dbReference type="PANTHER" id="PTHR43757">
    <property type="entry name" value="AMINOMETHYLTRANSFERASE"/>
    <property type="match status" value="1"/>
</dbReference>
<evidence type="ECO:0000256" key="8">
    <source>
        <dbReference type="ARBA" id="ARBA00023128"/>
    </source>
</evidence>
<dbReference type="InterPro" id="IPR028896">
    <property type="entry name" value="GcvT/YgfZ/DmdA"/>
</dbReference>
<reference evidence="15" key="1">
    <citation type="submission" date="2025-08" db="UniProtKB">
        <authorList>
            <consortium name="RefSeq"/>
        </authorList>
    </citation>
    <scope>IDENTIFICATION</scope>
    <source>
        <tissue evidence="15">Gonads</tissue>
    </source>
</reference>
<dbReference type="GO" id="GO:0005739">
    <property type="term" value="C:mitochondrion"/>
    <property type="evidence" value="ECO:0007669"/>
    <property type="project" value="UniProtKB-SubCell"/>
</dbReference>
<dbReference type="GO" id="GO:0004047">
    <property type="term" value="F:aminomethyltransferase activity"/>
    <property type="evidence" value="ECO:0007669"/>
    <property type="project" value="UniProtKB-EC"/>
</dbReference>
<dbReference type="InParanoid" id="A0A1S3IRR9"/>
<dbReference type="AlphaFoldDB" id="A0A1S3IRR9"/>
<dbReference type="NCBIfam" id="TIGR00528">
    <property type="entry name" value="gcvT"/>
    <property type="match status" value="1"/>
</dbReference>
<proteinExistence type="inferred from homology"/>
<dbReference type="InterPro" id="IPR029043">
    <property type="entry name" value="GcvT/YgfZ_C"/>
</dbReference>
<dbReference type="SUPFAM" id="SSF103025">
    <property type="entry name" value="Folate-binding domain"/>
    <property type="match status" value="1"/>
</dbReference>
<dbReference type="InterPro" id="IPR027266">
    <property type="entry name" value="TrmE/GcvT-like"/>
</dbReference>
<name>A0A1S3IRR9_LINAN</name>
<dbReference type="EC" id="2.1.2.10" evidence="11"/>
<evidence type="ECO:0000313" key="15">
    <source>
        <dbReference type="RefSeq" id="XP_013400626.1"/>
    </source>
</evidence>
<dbReference type="GeneID" id="106166562"/>
<protein>
    <recommendedName>
        <fullName evidence="11">Aminomethyltransferase</fullName>
        <ecNumber evidence="11">2.1.2.10</ecNumber>
    </recommendedName>
    <alternativeName>
        <fullName evidence="11">Glycine cleavage system T protein</fullName>
    </alternativeName>
</protein>
<dbReference type="KEGG" id="lak:106166562"/>
<dbReference type="OrthoDB" id="10263536at2759"/>
<dbReference type="SUPFAM" id="SSF101790">
    <property type="entry name" value="Aminomethyltransferase beta-barrel domain"/>
    <property type="match status" value="1"/>
</dbReference>
<dbReference type="GO" id="GO:0008483">
    <property type="term" value="F:transaminase activity"/>
    <property type="evidence" value="ECO:0007669"/>
    <property type="project" value="UniProtKB-KW"/>
</dbReference>
<evidence type="ECO:0000256" key="2">
    <source>
        <dbReference type="ARBA" id="ARBA00004173"/>
    </source>
</evidence>
<evidence type="ECO:0000256" key="10">
    <source>
        <dbReference type="PIRSR" id="PIRSR006487-1"/>
    </source>
</evidence>
<dbReference type="Gene3D" id="3.30.1360.120">
    <property type="entry name" value="Probable tRNA modification gtpase trme, domain 1"/>
    <property type="match status" value="1"/>
</dbReference>
<dbReference type="GO" id="GO:0005960">
    <property type="term" value="C:glycine cleavage complex"/>
    <property type="evidence" value="ECO:0007669"/>
    <property type="project" value="InterPro"/>
</dbReference>
<dbReference type="Gene3D" id="4.10.1250.10">
    <property type="entry name" value="Aminomethyltransferase fragment"/>
    <property type="match status" value="1"/>
</dbReference>
<comment type="subunit">
    <text evidence="4 11">The glycine cleavage system is composed of four proteins: P, T, L and H.</text>
</comment>
<comment type="subcellular location">
    <subcellularLocation>
        <location evidence="2 11">Mitochondrion</location>
    </subcellularLocation>
</comment>
<evidence type="ECO:0000256" key="5">
    <source>
        <dbReference type="ARBA" id="ARBA00022576"/>
    </source>
</evidence>
<keyword evidence="8 11" id="KW-0496">Mitochondrion</keyword>
<dbReference type="NCBIfam" id="NF001567">
    <property type="entry name" value="PRK00389.1"/>
    <property type="match status" value="1"/>
</dbReference>
<evidence type="ECO:0000313" key="14">
    <source>
        <dbReference type="Proteomes" id="UP000085678"/>
    </source>
</evidence>
<keyword evidence="7 11" id="KW-0809">Transit peptide</keyword>
<evidence type="ECO:0000259" key="12">
    <source>
        <dbReference type="Pfam" id="PF01571"/>
    </source>
</evidence>
<comment type="catalytic activity">
    <reaction evidence="9 11">
        <text>N(6)-[(R)-S(8)-aminomethyldihydrolipoyl]-L-lysyl-[protein] + (6S)-5,6,7,8-tetrahydrofolate = N(6)-[(R)-dihydrolipoyl]-L-lysyl-[protein] + (6R)-5,10-methylene-5,6,7,8-tetrahydrofolate + NH4(+)</text>
        <dbReference type="Rhea" id="RHEA:16945"/>
        <dbReference type="Rhea" id="RHEA-COMP:10475"/>
        <dbReference type="Rhea" id="RHEA-COMP:10492"/>
        <dbReference type="ChEBI" id="CHEBI:15636"/>
        <dbReference type="ChEBI" id="CHEBI:28938"/>
        <dbReference type="ChEBI" id="CHEBI:57453"/>
        <dbReference type="ChEBI" id="CHEBI:83100"/>
        <dbReference type="ChEBI" id="CHEBI:83143"/>
        <dbReference type="EC" id="2.1.2.10"/>
    </reaction>
</comment>
<organism evidence="14 15">
    <name type="scientific">Lingula anatina</name>
    <name type="common">Brachiopod</name>
    <name type="synonym">Lingula unguis</name>
    <dbReference type="NCBI Taxonomy" id="7574"/>
    <lineage>
        <taxon>Eukaryota</taxon>
        <taxon>Metazoa</taxon>
        <taxon>Spiralia</taxon>
        <taxon>Lophotrochozoa</taxon>
        <taxon>Brachiopoda</taxon>
        <taxon>Linguliformea</taxon>
        <taxon>Lingulata</taxon>
        <taxon>Lingulida</taxon>
        <taxon>Linguloidea</taxon>
        <taxon>Lingulidae</taxon>
        <taxon>Lingula</taxon>
    </lineage>
</organism>
<dbReference type="PIRSF" id="PIRSF006487">
    <property type="entry name" value="GcvT"/>
    <property type="match status" value="1"/>
</dbReference>
<dbReference type="RefSeq" id="XP_013400626.1">
    <property type="nucleotide sequence ID" value="XM_013545172.1"/>
</dbReference>
<accession>A0A1S3IRR9</accession>
<dbReference type="FunFam" id="3.30.70.1400:FF:000001">
    <property type="entry name" value="Aminomethyltransferase"/>
    <property type="match status" value="1"/>
</dbReference>
<sequence>MELSRRMLRHATLLAGRPVHKNPLKFWKRGKTYGEVATMKTILHDFNIQHGAKMVPFCGWQMPLHYKSSIMESHIHTRKHASLFDVSHMMQTYIFGRDRSQFVESLTVADVEGLKENNAVLSMFTNDNGGIMDDCIITKTSDDHIYIVSNAGCADKIGIYIETEAEQFKFKGGDISVEQICNGLLALQGPEMVQVLQPLIESDLNLDELPFMTSSMATIAGVPDCRISRCGYTGEDGVEISVPCEKTEHVADAIWSSKNGEVRMAGLGPRDSLRLEAGLCLYGNDIDETTTPVEASLAWCIGKVRREKTPTFPGAEVILSQLKKKPPKRRVGIKSRGAPARAGTPILDHRRGVQIGEVTSGIPSPSLNYNIAMGYINTQGKIGSKVILHVRQKHVEGEIVKMPFVPHKYYYKKEETQTNPK</sequence>
<dbReference type="InterPro" id="IPR006222">
    <property type="entry name" value="GCVT_N"/>
</dbReference>
<evidence type="ECO:0000259" key="13">
    <source>
        <dbReference type="Pfam" id="PF08669"/>
    </source>
</evidence>
<evidence type="ECO:0000256" key="1">
    <source>
        <dbReference type="ARBA" id="ARBA00003631"/>
    </source>
</evidence>
<dbReference type="Pfam" id="PF08669">
    <property type="entry name" value="GCV_T_C"/>
    <property type="match status" value="1"/>
</dbReference>
<evidence type="ECO:0000256" key="6">
    <source>
        <dbReference type="ARBA" id="ARBA00022679"/>
    </source>
</evidence>
<dbReference type="PANTHER" id="PTHR43757:SF16">
    <property type="entry name" value="AMINOMETHYLTRANSFERASE, MITOCHONDRIAL"/>
    <property type="match status" value="1"/>
</dbReference>
<feature type="domain" description="GCVT N-terminal" evidence="12">
    <location>
        <begin position="43"/>
        <end position="302"/>
    </location>
</feature>
<evidence type="ECO:0000256" key="7">
    <source>
        <dbReference type="ARBA" id="ARBA00022946"/>
    </source>
</evidence>
<keyword evidence="14" id="KW-1185">Reference proteome</keyword>
<dbReference type="FunCoup" id="A0A1S3IRR9">
    <property type="interactions" value="493"/>
</dbReference>
<dbReference type="FunFam" id="4.10.1250.10:FF:000002">
    <property type="entry name" value="Aminomethyltransferase"/>
    <property type="match status" value="1"/>
</dbReference>
<evidence type="ECO:0000256" key="4">
    <source>
        <dbReference type="ARBA" id="ARBA00011690"/>
    </source>
</evidence>
<gene>
    <name evidence="15" type="primary">LOC106166562</name>
</gene>
<comment type="similarity">
    <text evidence="3 11">Belongs to the GcvT family.</text>
</comment>
<dbReference type="GO" id="GO:0006546">
    <property type="term" value="P:glycine catabolic process"/>
    <property type="evidence" value="ECO:0007669"/>
    <property type="project" value="InterPro"/>
</dbReference>
<dbReference type="Proteomes" id="UP000085678">
    <property type="component" value="Unplaced"/>
</dbReference>
<dbReference type="InterPro" id="IPR013977">
    <property type="entry name" value="GcvT_C"/>
</dbReference>
<dbReference type="InterPro" id="IPR006223">
    <property type="entry name" value="GcvT"/>
</dbReference>
<dbReference type="Gene3D" id="3.30.70.1400">
    <property type="entry name" value="Aminomethyltransferase beta-barrel domains"/>
    <property type="match status" value="1"/>
</dbReference>
<dbReference type="Pfam" id="PF01571">
    <property type="entry name" value="GCV_T"/>
    <property type="match status" value="1"/>
</dbReference>
<feature type="binding site" evidence="10">
    <location>
        <position position="239"/>
    </location>
    <ligand>
        <name>substrate</name>
    </ligand>
</feature>
<dbReference type="STRING" id="7574.A0A1S3IRR9"/>
<feature type="domain" description="Aminomethyltransferase C-terminal" evidence="13">
    <location>
        <begin position="328"/>
        <end position="405"/>
    </location>
</feature>
<dbReference type="Gene3D" id="2.40.30.110">
    <property type="entry name" value="Aminomethyltransferase beta-barrel domains"/>
    <property type="match status" value="1"/>
</dbReference>
<comment type="function">
    <text evidence="1 11">The glycine cleavage system catalyzes the degradation of glycine.</text>
</comment>
<evidence type="ECO:0000256" key="11">
    <source>
        <dbReference type="RuleBase" id="RU003981"/>
    </source>
</evidence>
<keyword evidence="6 11" id="KW-0808">Transferase</keyword>
<dbReference type="OMA" id="MPVQYPA"/>